<dbReference type="Gene3D" id="2.80.10.50">
    <property type="match status" value="1"/>
</dbReference>
<dbReference type="InterPro" id="IPR008996">
    <property type="entry name" value="IL1/FGF"/>
</dbReference>
<evidence type="ECO:0000256" key="1">
    <source>
        <dbReference type="ARBA" id="ARBA00004613"/>
    </source>
</evidence>
<comment type="similarity">
    <text evidence="2 4">Belongs to the heparin-binding growth factors family.</text>
</comment>
<dbReference type="PRINTS" id="PR00263">
    <property type="entry name" value="HBGFFGF"/>
</dbReference>
<evidence type="ECO:0000256" key="5">
    <source>
        <dbReference type="SAM" id="MobiDB-lite"/>
    </source>
</evidence>
<dbReference type="GO" id="GO:0008083">
    <property type="term" value="F:growth factor activity"/>
    <property type="evidence" value="ECO:0007669"/>
    <property type="project" value="InterPro"/>
</dbReference>
<evidence type="ECO:0000256" key="2">
    <source>
        <dbReference type="ARBA" id="ARBA00007936"/>
    </source>
</evidence>
<dbReference type="GO" id="GO:0005576">
    <property type="term" value="C:extracellular region"/>
    <property type="evidence" value="ECO:0007669"/>
    <property type="project" value="UniProtKB-SubCell"/>
</dbReference>
<dbReference type="SUPFAM" id="SSF50353">
    <property type="entry name" value="Cytokine"/>
    <property type="match status" value="1"/>
</dbReference>
<evidence type="ECO:0000256" key="3">
    <source>
        <dbReference type="ARBA" id="ARBA00022525"/>
    </source>
</evidence>
<feature type="compositionally biased region" description="Basic and acidic residues" evidence="5">
    <location>
        <begin position="324"/>
        <end position="351"/>
    </location>
</feature>
<comment type="subcellular location">
    <subcellularLocation>
        <location evidence="1">Secreted</location>
    </subcellularLocation>
</comment>
<comment type="caution">
    <text evidence="6">The sequence shown here is derived from an EMBL/GenBank/DDBJ whole genome shotgun (WGS) entry which is preliminary data.</text>
</comment>
<feature type="compositionally biased region" description="Pro residues" evidence="5">
    <location>
        <begin position="380"/>
        <end position="394"/>
    </location>
</feature>
<feature type="region of interest" description="Disordered" evidence="5">
    <location>
        <begin position="303"/>
        <end position="411"/>
    </location>
</feature>
<dbReference type="SMART" id="SM00442">
    <property type="entry name" value="FGF"/>
    <property type="match status" value="1"/>
</dbReference>
<evidence type="ECO:0000256" key="4">
    <source>
        <dbReference type="RuleBase" id="RU049442"/>
    </source>
</evidence>
<dbReference type="InterPro" id="IPR002209">
    <property type="entry name" value="Fibroblast_GF_fam"/>
</dbReference>
<evidence type="ECO:0000313" key="7">
    <source>
        <dbReference type="Proteomes" id="UP001274896"/>
    </source>
</evidence>
<gene>
    <name evidence="6" type="ORF">QTP70_005896</name>
</gene>
<feature type="region of interest" description="Disordered" evidence="5">
    <location>
        <begin position="1"/>
        <end position="38"/>
    </location>
</feature>
<dbReference type="AlphaFoldDB" id="A0AAE0UKJ1"/>
<accession>A0AAE0UKJ1</accession>
<keyword evidence="3" id="KW-0964">Secreted</keyword>
<keyword evidence="7" id="KW-1185">Reference proteome</keyword>
<name>A0AAE0UKJ1_9TELE</name>
<dbReference type="PANTHER" id="PTHR11486">
    <property type="entry name" value="FIBROBLAST GROWTH FACTOR"/>
    <property type="match status" value="1"/>
</dbReference>
<protein>
    <recommendedName>
        <fullName evidence="4">Fibroblast growth factor</fullName>
        <shortName evidence="4">FGF</shortName>
    </recommendedName>
</protein>
<dbReference type="Pfam" id="PF00167">
    <property type="entry name" value="FGF"/>
    <property type="match status" value="1"/>
</dbReference>
<feature type="compositionally biased region" description="Basic residues" evidence="5">
    <location>
        <begin position="22"/>
        <end position="34"/>
    </location>
</feature>
<reference evidence="6" key="1">
    <citation type="submission" date="2023-06" db="EMBL/GenBank/DDBJ databases">
        <title>Male Hemibagrus guttatus genome.</title>
        <authorList>
            <person name="Bian C."/>
        </authorList>
    </citation>
    <scope>NUCLEOTIDE SEQUENCE</scope>
    <source>
        <strain evidence="6">Male_cb2023</strain>
        <tissue evidence="6">Muscle</tissue>
    </source>
</reference>
<sequence>MAAAIASGLIRQKRQAREQHLHRPATHRRRKSPNKSKGLCNSNLVDIFSKVRIFGLKKRRLRRQDPQLKGIVTRLYCRQGYYLQMSPDGCLDGTKDDSTNSSLFNLIPVGLRIVAIQSVKTGLYIAMNAEGHLYTSLVFCDENFCRNFNIVKALNECFRGGAAPPVVSGGEYQLHLAPTLPPLGEFQTPARRTSSPRSRRSSVDVARCECSAVDVARRCSSAVDVAWPCCSAVDVTWPCCSAVDVTRLCGSAVDVVRRLRSVVDVASDPLALPSGAAPDAPTVTLPESLVELWVLKRNKRQVGGARSMARQVGGERGARARQVRGSEDQRRGKWGERGSRQGRWGEREAEARQVGGARDPTVRPKGPTRRPQPSRGAKRCPPPSSRAEQRPPPSSRAEQQSRATSTAEQQS</sequence>
<proteinExistence type="inferred from homology"/>
<organism evidence="6 7">
    <name type="scientific">Hemibagrus guttatus</name>
    <dbReference type="NCBI Taxonomy" id="175788"/>
    <lineage>
        <taxon>Eukaryota</taxon>
        <taxon>Metazoa</taxon>
        <taxon>Chordata</taxon>
        <taxon>Craniata</taxon>
        <taxon>Vertebrata</taxon>
        <taxon>Euteleostomi</taxon>
        <taxon>Actinopterygii</taxon>
        <taxon>Neopterygii</taxon>
        <taxon>Teleostei</taxon>
        <taxon>Ostariophysi</taxon>
        <taxon>Siluriformes</taxon>
        <taxon>Bagridae</taxon>
        <taxon>Hemibagrus</taxon>
    </lineage>
</organism>
<dbReference type="EMBL" id="JAUCMX010000025">
    <property type="protein sequence ID" value="KAK3510404.1"/>
    <property type="molecule type" value="Genomic_DNA"/>
</dbReference>
<evidence type="ECO:0000313" key="6">
    <source>
        <dbReference type="EMBL" id="KAK3510404.1"/>
    </source>
</evidence>
<feature type="compositionally biased region" description="Polar residues" evidence="5">
    <location>
        <begin position="396"/>
        <end position="411"/>
    </location>
</feature>
<dbReference type="Proteomes" id="UP001274896">
    <property type="component" value="Unassembled WGS sequence"/>
</dbReference>